<reference evidence="2" key="1">
    <citation type="submission" date="2014-11" db="EMBL/GenBank/DDBJ databases">
        <authorList>
            <person name="Amaro Gonzalez C."/>
        </authorList>
    </citation>
    <scope>NUCLEOTIDE SEQUENCE</scope>
</reference>
<protein>
    <submittedName>
        <fullName evidence="2">Uncharacterized protein</fullName>
    </submittedName>
</protein>
<proteinExistence type="predicted"/>
<feature type="signal peptide" evidence="1">
    <location>
        <begin position="1"/>
        <end position="22"/>
    </location>
</feature>
<organism evidence="2">
    <name type="scientific">Anguilla anguilla</name>
    <name type="common">European freshwater eel</name>
    <name type="synonym">Muraena anguilla</name>
    <dbReference type="NCBI Taxonomy" id="7936"/>
    <lineage>
        <taxon>Eukaryota</taxon>
        <taxon>Metazoa</taxon>
        <taxon>Chordata</taxon>
        <taxon>Craniata</taxon>
        <taxon>Vertebrata</taxon>
        <taxon>Euteleostomi</taxon>
        <taxon>Actinopterygii</taxon>
        <taxon>Neopterygii</taxon>
        <taxon>Teleostei</taxon>
        <taxon>Anguilliformes</taxon>
        <taxon>Anguillidae</taxon>
        <taxon>Anguilla</taxon>
    </lineage>
</organism>
<dbReference type="AlphaFoldDB" id="A0A0E9XVE5"/>
<evidence type="ECO:0000313" key="2">
    <source>
        <dbReference type="EMBL" id="JAI06367.1"/>
    </source>
</evidence>
<sequence>MHVLQIILVVLITCLYRQVVHNIVGENKNIVEANAWHDCKAYLGLVQ</sequence>
<feature type="chain" id="PRO_5002435628" evidence="1">
    <location>
        <begin position="23"/>
        <end position="47"/>
    </location>
</feature>
<name>A0A0E9XVE5_ANGAN</name>
<dbReference type="EMBL" id="GBXM01002211">
    <property type="protein sequence ID" value="JAI06367.1"/>
    <property type="molecule type" value="Transcribed_RNA"/>
</dbReference>
<reference evidence="2" key="2">
    <citation type="journal article" date="2015" name="Fish Shellfish Immunol.">
        <title>Early steps in the European eel (Anguilla anguilla)-Vibrio vulnificus interaction in the gills: Role of the RtxA13 toxin.</title>
        <authorList>
            <person name="Callol A."/>
            <person name="Pajuelo D."/>
            <person name="Ebbesson L."/>
            <person name="Teles M."/>
            <person name="MacKenzie S."/>
            <person name="Amaro C."/>
        </authorList>
    </citation>
    <scope>NUCLEOTIDE SEQUENCE</scope>
</reference>
<accession>A0A0E9XVE5</accession>
<evidence type="ECO:0000256" key="1">
    <source>
        <dbReference type="SAM" id="SignalP"/>
    </source>
</evidence>
<keyword evidence="1" id="KW-0732">Signal</keyword>